<comment type="caution">
    <text evidence="4">The sequence shown here is derived from an EMBL/GenBank/DDBJ whole genome shotgun (WGS) entry which is preliminary data.</text>
</comment>
<dbReference type="PANTHER" id="PTHR43546:SF3">
    <property type="entry name" value="UPF0173 METAL-DEPENDENT HYDROLASE MJ1163"/>
    <property type="match status" value="1"/>
</dbReference>
<dbReference type="InterPro" id="IPR001279">
    <property type="entry name" value="Metallo-B-lactamas"/>
</dbReference>
<proteinExistence type="inferred from homology"/>
<dbReference type="EMBL" id="LMVM01000023">
    <property type="protein sequence ID" value="PAV04289.1"/>
    <property type="molecule type" value="Genomic_DNA"/>
</dbReference>
<protein>
    <recommendedName>
        <fullName evidence="2">UPF0173 metal-dependent hydrolase ASJ80_05425</fullName>
    </recommendedName>
</protein>
<dbReference type="InterPro" id="IPR050114">
    <property type="entry name" value="UPF0173_UPF0282_UlaG_hydrolase"/>
</dbReference>
<evidence type="ECO:0000259" key="3">
    <source>
        <dbReference type="SMART" id="SM00849"/>
    </source>
</evidence>
<dbReference type="InterPro" id="IPR036866">
    <property type="entry name" value="RibonucZ/Hydroxyglut_hydro"/>
</dbReference>
<evidence type="ECO:0000313" key="4">
    <source>
        <dbReference type="EMBL" id="PAV04289.1"/>
    </source>
</evidence>
<keyword evidence="5" id="KW-1185">Reference proteome</keyword>
<keyword evidence="1 2" id="KW-0378">Hydrolase</keyword>
<dbReference type="AlphaFoldDB" id="A0A2A2H4F0"/>
<dbReference type="PANTHER" id="PTHR43546">
    <property type="entry name" value="UPF0173 METAL-DEPENDENT HYDROLASE MJ1163-RELATED"/>
    <property type="match status" value="1"/>
</dbReference>
<dbReference type="GO" id="GO:0016787">
    <property type="term" value="F:hydrolase activity"/>
    <property type="evidence" value="ECO:0007669"/>
    <property type="project" value="UniProtKB-UniRule"/>
</dbReference>
<name>A0A2A2H4F0_METBR</name>
<dbReference type="InterPro" id="IPR022877">
    <property type="entry name" value="UPF0173"/>
</dbReference>
<dbReference type="Pfam" id="PF13483">
    <property type="entry name" value="Lactamase_B_3"/>
    <property type="match status" value="1"/>
</dbReference>
<dbReference type="OrthoDB" id="28313at2157"/>
<dbReference type="Proteomes" id="UP000217784">
    <property type="component" value="Unassembled WGS sequence"/>
</dbReference>
<evidence type="ECO:0000256" key="1">
    <source>
        <dbReference type="ARBA" id="ARBA00022801"/>
    </source>
</evidence>
<dbReference type="RefSeq" id="WP_069585361.1">
    <property type="nucleotide sequence ID" value="NZ_LMVM01000023.1"/>
</dbReference>
<dbReference type="SUPFAM" id="SSF56281">
    <property type="entry name" value="Metallo-hydrolase/oxidoreductase"/>
    <property type="match status" value="1"/>
</dbReference>
<dbReference type="NCBIfam" id="NF001911">
    <property type="entry name" value="PRK00685.1"/>
    <property type="match status" value="1"/>
</dbReference>
<dbReference type="Gene3D" id="3.60.15.10">
    <property type="entry name" value="Ribonuclease Z/Hydroxyacylglutathione hydrolase-like"/>
    <property type="match status" value="1"/>
</dbReference>
<feature type="domain" description="Metallo-beta-lactamase" evidence="3">
    <location>
        <begin position="7"/>
        <end position="194"/>
    </location>
</feature>
<reference evidence="4 5" key="1">
    <citation type="journal article" date="2017" name="BMC Genomics">
        <title>Genomic analysis of methanogenic archaea reveals a shift towards energy conservation.</title>
        <authorList>
            <person name="Gilmore S.P."/>
            <person name="Henske J.K."/>
            <person name="Sexton J.A."/>
            <person name="Solomon K.V."/>
            <person name="Seppala S."/>
            <person name="Yoo J.I."/>
            <person name="Huyett L.M."/>
            <person name="Pressman A."/>
            <person name="Cogan J.Z."/>
            <person name="Kivenson V."/>
            <person name="Peng X."/>
            <person name="Tan Y."/>
            <person name="Valentine D.L."/>
            <person name="O'Malley M.A."/>
        </authorList>
    </citation>
    <scope>NUCLEOTIDE SEQUENCE [LARGE SCALE GENOMIC DNA]</scope>
    <source>
        <strain evidence="4 5">M.o.H.</strain>
    </source>
</reference>
<dbReference type="HAMAP" id="MF_00457">
    <property type="entry name" value="UPF0173"/>
    <property type="match status" value="1"/>
</dbReference>
<comment type="similarity">
    <text evidence="2">Belongs to the UPF0173 family.</text>
</comment>
<evidence type="ECO:0000256" key="2">
    <source>
        <dbReference type="HAMAP-Rule" id="MF_00457"/>
    </source>
</evidence>
<sequence>MEIKWFGHSAFEIISEENLKILIDPFISNNPTCPVPVEEIEADIICVTHGHGDHFGDTMEIANRTGAVVIGNHEHSLYLAKQGFEAIGMNIGGSVEIHGIKITMVDATHSADMDFIEEMGVGGSACGYIIQLENGKRIYHSGDTGVFGDMKDVIKGIYNPQIALIPIGDRFTMGLLEASIATQWIDPYVVIPMHYNTFPVIEQDPEEFADMVESTNKKTKVVILEPGQIYKE</sequence>
<gene>
    <name evidence="4" type="ORF">ASJ80_05425</name>
</gene>
<accession>A0A2A2H4F0</accession>
<organism evidence="4 5">
    <name type="scientific">Methanobacterium bryantii</name>
    <dbReference type="NCBI Taxonomy" id="2161"/>
    <lineage>
        <taxon>Archaea</taxon>
        <taxon>Methanobacteriati</taxon>
        <taxon>Methanobacteriota</taxon>
        <taxon>Methanomada group</taxon>
        <taxon>Methanobacteria</taxon>
        <taxon>Methanobacteriales</taxon>
        <taxon>Methanobacteriaceae</taxon>
        <taxon>Methanobacterium</taxon>
    </lineage>
</organism>
<dbReference type="SMART" id="SM00849">
    <property type="entry name" value="Lactamase_B"/>
    <property type="match status" value="1"/>
</dbReference>
<evidence type="ECO:0000313" key="5">
    <source>
        <dbReference type="Proteomes" id="UP000217784"/>
    </source>
</evidence>